<comment type="caution">
    <text evidence="2">The sequence shown here is derived from an EMBL/GenBank/DDBJ whole genome shotgun (WGS) entry which is preliminary data.</text>
</comment>
<protein>
    <submittedName>
        <fullName evidence="2">N-acetylglucosamine kinase-like BadF-type ATPase</fullName>
    </submittedName>
</protein>
<dbReference type="PANTHER" id="PTHR43190:SF3">
    <property type="entry name" value="N-ACETYL-D-GLUCOSAMINE KINASE"/>
    <property type="match status" value="1"/>
</dbReference>
<reference evidence="2" key="1">
    <citation type="submission" date="2021-01" db="EMBL/GenBank/DDBJ databases">
        <title>Genomic Encyclopedia of Type Strains, Phase IV (KMG-IV): sequencing the most valuable type-strain genomes for metagenomic binning, comparative biology and taxonomic classification.</title>
        <authorList>
            <person name="Goeker M."/>
        </authorList>
    </citation>
    <scope>NUCLEOTIDE SEQUENCE</scope>
    <source>
        <strain evidence="2">DSM 25523</strain>
    </source>
</reference>
<dbReference type="InterPro" id="IPR043129">
    <property type="entry name" value="ATPase_NBD"/>
</dbReference>
<dbReference type="GO" id="GO:0016301">
    <property type="term" value="F:kinase activity"/>
    <property type="evidence" value="ECO:0007669"/>
    <property type="project" value="UniProtKB-KW"/>
</dbReference>
<proteinExistence type="predicted"/>
<organism evidence="2 3">
    <name type="scientific">Brevibacillus fulvus</name>
    <dbReference type="NCBI Taxonomy" id="1125967"/>
    <lineage>
        <taxon>Bacteria</taxon>
        <taxon>Bacillati</taxon>
        <taxon>Bacillota</taxon>
        <taxon>Bacilli</taxon>
        <taxon>Bacillales</taxon>
        <taxon>Paenibacillaceae</taxon>
        <taxon>Brevibacillus</taxon>
    </lineage>
</organism>
<evidence type="ECO:0000313" key="3">
    <source>
        <dbReference type="Proteomes" id="UP000717624"/>
    </source>
</evidence>
<feature type="domain" description="ATPase BadF/BadG/BcrA/BcrD type" evidence="1">
    <location>
        <begin position="11"/>
        <end position="298"/>
    </location>
</feature>
<gene>
    <name evidence="2" type="ORF">JOD01_002294</name>
</gene>
<dbReference type="AlphaFoldDB" id="A0A938Y1H6"/>
<keyword evidence="2" id="KW-0418">Kinase</keyword>
<dbReference type="CDD" id="cd24007">
    <property type="entry name" value="ASKHA_NBD_eukNAGK-like"/>
    <property type="match status" value="1"/>
</dbReference>
<sequence length="332" mass="35610">MSCLSIPLLAVDGGGTKCQAVFVDQGKRIVASGLGGSCNYHGSGREAAAAELYKSILATIEDWKRRQGYAVNEAVCLRIECAFMGLAGLDTKHDRQIIEAMVKEVVAKLPVQIDQLVVENDGLAALLGATQGKAGILAIAGTGSITFGINSQGVSARAGGWGHRVGDEGSGYWIGKQAITAILQAADGRAQPTGLDQYILPHLGLNDVEELFDWVYSSRYSIEQVAELARLVSQAALSGDAVAKQLLCRAGEQLFFCLRAVIDRLGLRQEDYVYFLQGGVLQNEQLVRDIVMQRITGYSPNAREGLTEKEPIAAIINAGLSRLEKTNGRSDR</sequence>
<dbReference type="Proteomes" id="UP000717624">
    <property type="component" value="Unassembled WGS sequence"/>
</dbReference>
<dbReference type="SUPFAM" id="SSF53067">
    <property type="entry name" value="Actin-like ATPase domain"/>
    <property type="match status" value="2"/>
</dbReference>
<keyword evidence="3" id="KW-1185">Reference proteome</keyword>
<dbReference type="Gene3D" id="3.30.420.40">
    <property type="match status" value="2"/>
</dbReference>
<dbReference type="RefSeq" id="WP_204518439.1">
    <property type="nucleotide sequence ID" value="NZ_BAABIN010000016.1"/>
</dbReference>
<evidence type="ECO:0000259" key="1">
    <source>
        <dbReference type="Pfam" id="PF01869"/>
    </source>
</evidence>
<accession>A0A938Y1H6</accession>
<dbReference type="PANTHER" id="PTHR43190">
    <property type="entry name" value="N-ACETYL-D-GLUCOSAMINE KINASE"/>
    <property type="match status" value="1"/>
</dbReference>
<dbReference type="InterPro" id="IPR002731">
    <property type="entry name" value="ATPase_BadF"/>
</dbReference>
<dbReference type="EMBL" id="JAFBEB010000007">
    <property type="protein sequence ID" value="MBM7590684.1"/>
    <property type="molecule type" value="Genomic_DNA"/>
</dbReference>
<dbReference type="InterPro" id="IPR052519">
    <property type="entry name" value="Euk-type_GlcNAc_Kinase"/>
</dbReference>
<evidence type="ECO:0000313" key="2">
    <source>
        <dbReference type="EMBL" id="MBM7590684.1"/>
    </source>
</evidence>
<name>A0A938Y1H6_9BACL</name>
<dbReference type="Pfam" id="PF01869">
    <property type="entry name" value="BcrAD_BadFG"/>
    <property type="match status" value="1"/>
</dbReference>
<keyword evidence="2" id="KW-0808">Transferase</keyword>